<organism evidence="1 2">
    <name type="scientific">Limoniibacter endophyticus</name>
    <dbReference type="NCBI Taxonomy" id="1565040"/>
    <lineage>
        <taxon>Bacteria</taxon>
        <taxon>Pseudomonadati</taxon>
        <taxon>Pseudomonadota</taxon>
        <taxon>Alphaproteobacteria</taxon>
        <taxon>Hyphomicrobiales</taxon>
        <taxon>Bartonellaceae</taxon>
        <taxon>Limoniibacter</taxon>
    </lineage>
</organism>
<reference evidence="1" key="2">
    <citation type="submission" date="2020-09" db="EMBL/GenBank/DDBJ databases">
        <authorList>
            <person name="Sun Q."/>
            <person name="Kim S."/>
        </authorList>
    </citation>
    <scope>NUCLEOTIDE SEQUENCE</scope>
    <source>
        <strain evidence="1">KCTC 42097</strain>
    </source>
</reference>
<protein>
    <submittedName>
        <fullName evidence="1">Uncharacterized protein</fullName>
    </submittedName>
</protein>
<reference evidence="1" key="1">
    <citation type="journal article" date="2014" name="Int. J. Syst. Evol. Microbiol.">
        <title>Complete genome sequence of Corynebacterium casei LMG S-19264T (=DSM 44701T), isolated from a smear-ripened cheese.</title>
        <authorList>
            <consortium name="US DOE Joint Genome Institute (JGI-PGF)"/>
            <person name="Walter F."/>
            <person name="Albersmeier A."/>
            <person name="Kalinowski J."/>
            <person name="Ruckert C."/>
        </authorList>
    </citation>
    <scope>NUCLEOTIDE SEQUENCE</scope>
    <source>
        <strain evidence="1">KCTC 42097</strain>
    </source>
</reference>
<keyword evidence="2" id="KW-1185">Reference proteome</keyword>
<dbReference type="RefSeq" id="WP_189492543.1">
    <property type="nucleotide sequence ID" value="NZ_BMZO01000011.1"/>
</dbReference>
<evidence type="ECO:0000313" key="1">
    <source>
        <dbReference type="EMBL" id="GHC79550.1"/>
    </source>
</evidence>
<comment type="caution">
    <text evidence="1">The sequence shown here is derived from an EMBL/GenBank/DDBJ whole genome shotgun (WGS) entry which is preliminary data.</text>
</comment>
<sequence length="141" mass="16133">MSKLLSIATDTAIRLRDRWVRNRPVLYHGTRYIDAIVESNSILCAPYGDTCVSLTRRPETAIYFASLPRDDEDERGAVLILDRQKLQAAYRIDIRHCDCFGGASNDEAEEAIWKDVVDLRRFLIDVVYVDDVRVDIEELAA</sequence>
<dbReference type="Proteomes" id="UP000641137">
    <property type="component" value="Unassembled WGS sequence"/>
</dbReference>
<accession>A0A8J3DRA5</accession>
<gene>
    <name evidence="1" type="ORF">GCM10010136_32200</name>
</gene>
<proteinExistence type="predicted"/>
<evidence type="ECO:0000313" key="2">
    <source>
        <dbReference type="Proteomes" id="UP000641137"/>
    </source>
</evidence>
<dbReference type="EMBL" id="BMZO01000011">
    <property type="protein sequence ID" value="GHC79550.1"/>
    <property type="molecule type" value="Genomic_DNA"/>
</dbReference>
<dbReference type="AlphaFoldDB" id="A0A8J3DRA5"/>
<name>A0A8J3DRA5_9HYPH</name>